<dbReference type="AlphaFoldDB" id="A0A517ZCD5"/>
<reference evidence="3 4" key="1">
    <citation type="submission" date="2019-02" db="EMBL/GenBank/DDBJ databases">
        <title>Deep-cultivation of Planctomycetes and their phenomic and genomic characterization uncovers novel biology.</title>
        <authorList>
            <person name="Wiegand S."/>
            <person name="Jogler M."/>
            <person name="Boedeker C."/>
            <person name="Pinto D."/>
            <person name="Vollmers J."/>
            <person name="Rivas-Marin E."/>
            <person name="Kohn T."/>
            <person name="Peeters S.H."/>
            <person name="Heuer A."/>
            <person name="Rast P."/>
            <person name="Oberbeckmann S."/>
            <person name="Bunk B."/>
            <person name="Jeske O."/>
            <person name="Meyerdierks A."/>
            <person name="Storesund J.E."/>
            <person name="Kallscheuer N."/>
            <person name="Luecker S."/>
            <person name="Lage O.M."/>
            <person name="Pohl T."/>
            <person name="Merkel B.J."/>
            <person name="Hornburger P."/>
            <person name="Mueller R.-W."/>
            <person name="Bruemmer F."/>
            <person name="Labrenz M."/>
            <person name="Spormann A.M."/>
            <person name="Op den Camp H."/>
            <person name="Overmann J."/>
            <person name="Amann R."/>
            <person name="Jetten M.S.M."/>
            <person name="Mascher T."/>
            <person name="Medema M.H."/>
            <person name="Devos D.P."/>
            <person name="Kaster A.-K."/>
            <person name="Ovreas L."/>
            <person name="Rohde M."/>
            <person name="Galperin M.Y."/>
            <person name="Jogler C."/>
        </authorList>
    </citation>
    <scope>NUCLEOTIDE SEQUENCE [LARGE SCALE GENOMIC DNA]</scope>
    <source>
        <strain evidence="3 4">Mal4</strain>
    </source>
</reference>
<dbReference type="InterPro" id="IPR045136">
    <property type="entry name" value="Iah1-like"/>
</dbReference>
<organism evidence="3 4">
    <name type="scientific">Maioricimonas rarisocia</name>
    <dbReference type="NCBI Taxonomy" id="2528026"/>
    <lineage>
        <taxon>Bacteria</taxon>
        <taxon>Pseudomonadati</taxon>
        <taxon>Planctomycetota</taxon>
        <taxon>Planctomycetia</taxon>
        <taxon>Planctomycetales</taxon>
        <taxon>Planctomycetaceae</taxon>
        <taxon>Maioricimonas</taxon>
    </lineage>
</organism>
<evidence type="ECO:0000313" key="4">
    <source>
        <dbReference type="Proteomes" id="UP000320496"/>
    </source>
</evidence>
<dbReference type="InterPro" id="IPR036514">
    <property type="entry name" value="SGNH_hydro_sf"/>
</dbReference>
<dbReference type="PANTHER" id="PTHR14209:SF19">
    <property type="entry name" value="ISOAMYL ACETATE-HYDROLYZING ESTERASE 1 HOMOLOG"/>
    <property type="match status" value="1"/>
</dbReference>
<evidence type="ECO:0000313" key="3">
    <source>
        <dbReference type="EMBL" id="QDU40100.1"/>
    </source>
</evidence>
<gene>
    <name evidence="3" type="ORF">Mal4_44540</name>
</gene>
<feature type="chain" id="PRO_5022003740" description="SGNH hydrolase-type esterase domain-containing protein" evidence="1">
    <location>
        <begin position="27"/>
        <end position="425"/>
    </location>
</feature>
<dbReference type="Gene3D" id="3.40.50.1110">
    <property type="entry name" value="SGNH hydrolase"/>
    <property type="match status" value="1"/>
</dbReference>
<dbReference type="OrthoDB" id="243825at2"/>
<dbReference type="Proteomes" id="UP000320496">
    <property type="component" value="Chromosome"/>
</dbReference>
<dbReference type="SUPFAM" id="SSF52266">
    <property type="entry name" value="SGNH hydrolase"/>
    <property type="match status" value="1"/>
</dbReference>
<accession>A0A517ZCD5</accession>
<evidence type="ECO:0000256" key="1">
    <source>
        <dbReference type="SAM" id="SignalP"/>
    </source>
</evidence>
<dbReference type="EMBL" id="CP036275">
    <property type="protein sequence ID" value="QDU40100.1"/>
    <property type="molecule type" value="Genomic_DNA"/>
</dbReference>
<protein>
    <recommendedName>
        <fullName evidence="2">SGNH hydrolase-type esterase domain-containing protein</fullName>
    </recommendedName>
</protein>
<sequence length="425" mass="47113" precursor="true">MPGRSHTPSLLLLAVMAGLHAHALHASEPAPAASPGDRICIVGNTFADRLRVDGYLETWLTTRRPDLQLTVRNLGWSGDTVDIRPRPLNFGSLDEHLTRQRADLVLCCFGMSEALDESLDVADFRQSLLQFVRHLQTQSYNGDAPPQIVLVAPIALETADPRIEDANRRAERLQTITRAIEEVADESSTRFVDLHTLTTQLMQESPSQRLTDNGIHPNEYGYWATTATIADVLVGSAPSWSIEVDAATQSVTHPAADDDAPLQVKLQPANTIGEAALRLRVSTSLLPPPAAPAESLVHPSLSQLLPALTVQGLPDGRYRLTIDDTPVAEADAAQWTAGVTLERLPASRRTEGLRETIRQKNEWFFHRYRPANSEYVFGRRTKPFGSVSFPPEMKQFDQLIERSDGTIHGQARRKRAETWSLHRID</sequence>
<feature type="domain" description="SGNH hydrolase-type esterase" evidence="2">
    <location>
        <begin position="54"/>
        <end position="223"/>
    </location>
</feature>
<keyword evidence="1" id="KW-0732">Signal</keyword>
<dbReference type="Pfam" id="PF13472">
    <property type="entry name" value="Lipase_GDSL_2"/>
    <property type="match status" value="1"/>
</dbReference>
<evidence type="ECO:0000259" key="2">
    <source>
        <dbReference type="Pfam" id="PF13472"/>
    </source>
</evidence>
<dbReference type="GO" id="GO:0016788">
    <property type="term" value="F:hydrolase activity, acting on ester bonds"/>
    <property type="evidence" value="ECO:0007669"/>
    <property type="project" value="UniProtKB-ARBA"/>
</dbReference>
<dbReference type="RefSeq" id="WP_145371221.1">
    <property type="nucleotide sequence ID" value="NZ_CP036275.1"/>
</dbReference>
<name>A0A517ZCD5_9PLAN</name>
<keyword evidence="4" id="KW-1185">Reference proteome</keyword>
<dbReference type="PANTHER" id="PTHR14209">
    <property type="entry name" value="ISOAMYL ACETATE-HYDROLYZING ESTERASE 1"/>
    <property type="match status" value="1"/>
</dbReference>
<proteinExistence type="predicted"/>
<feature type="signal peptide" evidence="1">
    <location>
        <begin position="1"/>
        <end position="26"/>
    </location>
</feature>
<dbReference type="KEGG" id="mri:Mal4_44540"/>
<dbReference type="InterPro" id="IPR013830">
    <property type="entry name" value="SGNH_hydro"/>
</dbReference>
<dbReference type="CDD" id="cd01834">
    <property type="entry name" value="SGNH_hydrolase_like_2"/>
    <property type="match status" value="1"/>
</dbReference>